<feature type="compositionally biased region" description="Pro residues" evidence="1">
    <location>
        <begin position="1"/>
        <end position="17"/>
    </location>
</feature>
<feature type="region of interest" description="Disordered" evidence="1">
    <location>
        <begin position="121"/>
        <end position="168"/>
    </location>
</feature>
<feature type="compositionally biased region" description="Polar residues" evidence="1">
    <location>
        <begin position="127"/>
        <end position="149"/>
    </location>
</feature>
<proteinExistence type="predicted"/>
<dbReference type="AlphaFoldDB" id="A0A409VWU2"/>
<comment type="caution">
    <text evidence="3">The sequence shown here is derived from an EMBL/GenBank/DDBJ whole genome shotgun (WGS) entry which is preliminary data.</text>
</comment>
<keyword evidence="2" id="KW-1133">Transmembrane helix</keyword>
<accession>A0A409VWU2</accession>
<dbReference type="Proteomes" id="UP000284706">
    <property type="component" value="Unassembled WGS sequence"/>
</dbReference>
<feature type="compositionally biased region" description="Low complexity" evidence="1">
    <location>
        <begin position="156"/>
        <end position="168"/>
    </location>
</feature>
<evidence type="ECO:0000256" key="2">
    <source>
        <dbReference type="SAM" id="Phobius"/>
    </source>
</evidence>
<keyword evidence="2" id="KW-0472">Membrane</keyword>
<name>A0A409VWU2_9AGAR</name>
<keyword evidence="2" id="KW-0812">Transmembrane</keyword>
<evidence type="ECO:0000313" key="4">
    <source>
        <dbReference type="Proteomes" id="UP000284706"/>
    </source>
</evidence>
<keyword evidence="4" id="KW-1185">Reference proteome</keyword>
<feature type="region of interest" description="Disordered" evidence="1">
    <location>
        <begin position="1"/>
        <end position="48"/>
    </location>
</feature>
<evidence type="ECO:0000313" key="3">
    <source>
        <dbReference type="EMBL" id="PPQ70734.1"/>
    </source>
</evidence>
<evidence type="ECO:0000256" key="1">
    <source>
        <dbReference type="SAM" id="MobiDB-lite"/>
    </source>
</evidence>
<organism evidence="3 4">
    <name type="scientific">Gymnopilus dilepis</name>
    <dbReference type="NCBI Taxonomy" id="231916"/>
    <lineage>
        <taxon>Eukaryota</taxon>
        <taxon>Fungi</taxon>
        <taxon>Dikarya</taxon>
        <taxon>Basidiomycota</taxon>
        <taxon>Agaricomycotina</taxon>
        <taxon>Agaricomycetes</taxon>
        <taxon>Agaricomycetidae</taxon>
        <taxon>Agaricales</taxon>
        <taxon>Agaricineae</taxon>
        <taxon>Hymenogastraceae</taxon>
        <taxon>Gymnopilus</taxon>
    </lineage>
</organism>
<sequence length="772" mass="85338">MVSPPAHPQDGPRPPRPGQATTTSSTHSSQVTSVSAPIKATSLSQTPKKILSRPSLPLTTLKNILPSTTQSLLTPIQIIPTPVTSLSLSIQSRPPTIPKQSPPLLTSSLHSIVHSFTSSIQSTSLSHGGNSSTSTATAHPNPEPVQSRSIAPGPNRSRPPVKSSSSSVLPIQTNQTMAHHDHPSNGDHLTATSEVNPPLTNITLVPAHLIPDRIVDVKENSTNSSQSNMPMTSATLSDTMTTTGTGSNNIQTSESVVTITKTNSTTIISVQTSVATNRSQPYPTSNRGRDSSSDNKFDAIIGGSIAAGIILLFLVFSFLLFCLFKYRARKQTNAKGLSHNQFRPERSETLSDGELFFHSSPTATTRLLPSFVDSTLSPAHSSHLLPVYHNAPIHPVSTVSAPTIGAVDQQLEGRPRYTPEQQAGYSAPALFNPTTVTNTLRREVDSLSSGTTVRDPSSEQVEDLKSLVPWNKSEASRVSQIGLAMRFEVALHRPRKDAPYWCILTAENYEYKDDMCHVSIDSVEIILWFFPAFFRFTGGSWVTVNLSGFVVYVPTSQKCPPWIQKLRDDLLYTILNAETIRLHSLEPRIVFGETTTVVDGSNEGGQNQVKCTHEEICLGGTASQWHIFRFNNGRIYTFGDVMAEWRRCHDESHESFVLICREAHWTRVPILVPVEDVDNVRQSRFRRICRALYNLPSGIREFYDNPLCVVDLYVPQLDITFADFRLRDAELIRQGTTKIKEKYIDFETRHRGLIQDITWDLLIELVLSFCQS</sequence>
<gene>
    <name evidence="3" type="ORF">CVT26_014699</name>
</gene>
<dbReference type="OrthoDB" id="2798046at2759"/>
<feature type="transmembrane region" description="Helical" evidence="2">
    <location>
        <begin position="299"/>
        <end position="324"/>
    </location>
</feature>
<dbReference type="EMBL" id="NHYE01005530">
    <property type="protein sequence ID" value="PPQ70734.1"/>
    <property type="molecule type" value="Genomic_DNA"/>
</dbReference>
<reference evidence="3 4" key="1">
    <citation type="journal article" date="2018" name="Evol. Lett.">
        <title>Horizontal gene cluster transfer increased hallucinogenic mushroom diversity.</title>
        <authorList>
            <person name="Reynolds H.T."/>
            <person name="Vijayakumar V."/>
            <person name="Gluck-Thaler E."/>
            <person name="Korotkin H.B."/>
            <person name="Matheny P.B."/>
            <person name="Slot J.C."/>
        </authorList>
    </citation>
    <scope>NUCLEOTIDE SEQUENCE [LARGE SCALE GENOMIC DNA]</scope>
    <source>
        <strain evidence="3 4">SRW20</strain>
    </source>
</reference>
<protein>
    <submittedName>
        <fullName evidence="3">Uncharacterized protein</fullName>
    </submittedName>
</protein>
<feature type="compositionally biased region" description="Low complexity" evidence="1">
    <location>
        <begin position="18"/>
        <end position="36"/>
    </location>
</feature>
<dbReference type="InParanoid" id="A0A409VWU2"/>